<protein>
    <recommendedName>
        <fullName evidence="3">DUF4760 domain-containing protein</fullName>
    </recommendedName>
</protein>
<sequence>MSPSDYLAGGALLISVLTFLDSRRANNRSRIADSQNVVTELAKIRALLLKASKLDFYPKVGLHISDSQSAALQSMIELAQNIDKSKIPTYLSERLVDLISYLEEAQMPGQDEENKLANLYGHMIFALWMLWRFTKEFHGRLISKRDEMLDFDQLYLEHTSYSSKLIFQPFDEFISKYQPIMDQWAEDQKNMD</sequence>
<dbReference type="KEGG" id="pex:IZT61_16875"/>
<evidence type="ECO:0000313" key="2">
    <source>
        <dbReference type="Proteomes" id="UP000594759"/>
    </source>
</evidence>
<name>A0A7U3Q513_9SPHI</name>
<dbReference type="AlphaFoldDB" id="A0A7U3Q513"/>
<evidence type="ECO:0000313" key="1">
    <source>
        <dbReference type="EMBL" id="QPH38728.1"/>
    </source>
</evidence>
<evidence type="ECO:0008006" key="3">
    <source>
        <dbReference type="Google" id="ProtNLM"/>
    </source>
</evidence>
<proteinExistence type="predicted"/>
<dbReference type="EMBL" id="CP064939">
    <property type="protein sequence ID" value="QPH38728.1"/>
    <property type="molecule type" value="Genomic_DNA"/>
</dbReference>
<keyword evidence="2" id="KW-1185">Reference proteome</keyword>
<accession>A0A7U3Q513</accession>
<gene>
    <name evidence="1" type="ORF">IZT61_16875</name>
</gene>
<dbReference type="Proteomes" id="UP000594759">
    <property type="component" value="Chromosome"/>
</dbReference>
<dbReference type="RefSeq" id="WP_196098205.1">
    <property type="nucleotide sequence ID" value="NZ_CP064939.1"/>
</dbReference>
<reference evidence="1 2" key="1">
    <citation type="submission" date="2020-11" db="EMBL/GenBank/DDBJ databases">
        <title>Pedobacter endophytica, an endophytic bacteria isolated form Carex pumila.</title>
        <authorList>
            <person name="Peng Y."/>
            <person name="Jiang L."/>
            <person name="Lee J."/>
        </authorList>
    </citation>
    <scope>NUCLEOTIDE SEQUENCE [LARGE SCALE GENOMIC DNA]</scope>
    <source>
        <strain evidence="1 2">JBR3-12</strain>
    </source>
</reference>
<organism evidence="1 2">
    <name type="scientific">Pedobacter endophyticus</name>
    <dbReference type="NCBI Taxonomy" id="2789740"/>
    <lineage>
        <taxon>Bacteria</taxon>
        <taxon>Pseudomonadati</taxon>
        <taxon>Bacteroidota</taxon>
        <taxon>Sphingobacteriia</taxon>
        <taxon>Sphingobacteriales</taxon>
        <taxon>Sphingobacteriaceae</taxon>
        <taxon>Pedobacter</taxon>
    </lineage>
</organism>